<gene>
    <name evidence="1" type="ORF">BRAA01T03467Z</name>
</gene>
<evidence type="ECO:0000313" key="1">
    <source>
        <dbReference type="EMBL" id="VDC76965.1"/>
    </source>
</evidence>
<accession>A0A3P5ZKW0</accession>
<dbReference type="EMBL" id="LR031571">
    <property type="protein sequence ID" value="VDC76965.1"/>
    <property type="molecule type" value="Genomic_DNA"/>
</dbReference>
<proteinExistence type="predicted"/>
<name>A0A3P5ZKW0_BRACM</name>
<organism evidence="1">
    <name type="scientific">Brassica campestris</name>
    <name type="common">Field mustard</name>
    <dbReference type="NCBI Taxonomy" id="3711"/>
    <lineage>
        <taxon>Eukaryota</taxon>
        <taxon>Viridiplantae</taxon>
        <taxon>Streptophyta</taxon>
        <taxon>Embryophyta</taxon>
        <taxon>Tracheophyta</taxon>
        <taxon>Spermatophyta</taxon>
        <taxon>Magnoliopsida</taxon>
        <taxon>eudicotyledons</taxon>
        <taxon>Gunneridae</taxon>
        <taxon>Pentapetalae</taxon>
        <taxon>rosids</taxon>
        <taxon>malvids</taxon>
        <taxon>Brassicales</taxon>
        <taxon>Brassicaceae</taxon>
        <taxon>Brassiceae</taxon>
        <taxon>Brassica</taxon>
    </lineage>
</organism>
<sequence>MVGGVTVTNSLHHNLTFFTLKEPQMVARQLQIVESEGSGRRLMISCSSACGLTRARILWLATNKNQEHFGKELPHTLRQVLGLLAAKRGRLIIASSVGT</sequence>
<protein>
    <submittedName>
        <fullName evidence="1">Uncharacterized protein</fullName>
    </submittedName>
</protein>
<dbReference type="AlphaFoldDB" id="A0A3P5ZKW0"/>
<reference evidence="1" key="1">
    <citation type="submission" date="2018-11" db="EMBL/GenBank/DDBJ databases">
        <authorList>
            <consortium name="Genoscope - CEA"/>
            <person name="William W."/>
        </authorList>
    </citation>
    <scope>NUCLEOTIDE SEQUENCE</scope>
</reference>